<sequence length="231" mass="25590">MGMKSGVLIADGNTTNPKQSIEKKFAVSSKSGFAYLHIENLTASDEGTYKCLSYDSSTNITTQYNFRLYLKELIIVNSIFNNTINCTENEAITLSCFSTGGVSNGNVSWINRKGMSWSTDDDDVWSNITFTPTRHNNGQIYTCLLSHGLQLLPLNKSVTLNVFYYITVTTAKVPSSIGVAGIPSIAIYLLTCGCAVIITITIAEIWSCRRSGRSYCYRYLIVTVIVFDRML</sequence>
<dbReference type="InterPro" id="IPR007110">
    <property type="entry name" value="Ig-like_dom"/>
</dbReference>
<evidence type="ECO:0000256" key="5">
    <source>
        <dbReference type="ARBA" id="ARBA00023319"/>
    </source>
</evidence>
<keyword evidence="2 6" id="KW-0472">Membrane</keyword>
<keyword evidence="4" id="KW-0325">Glycoprotein</keyword>
<dbReference type="InterPro" id="IPR013106">
    <property type="entry name" value="Ig_V-set"/>
</dbReference>
<dbReference type="InterPro" id="IPR036179">
    <property type="entry name" value="Ig-like_dom_sf"/>
</dbReference>
<dbReference type="EMBL" id="CACVKT020008097">
    <property type="protein sequence ID" value="CAC5412805.1"/>
    <property type="molecule type" value="Genomic_DNA"/>
</dbReference>
<dbReference type="PANTHER" id="PTHR11640:SF31">
    <property type="entry name" value="IRREGULAR CHIASM C-ROUGHEST PROTEIN-RELATED"/>
    <property type="match status" value="1"/>
</dbReference>
<gene>
    <name evidence="8" type="ORF">MCOR_45780</name>
</gene>
<dbReference type="GO" id="GO:0098609">
    <property type="term" value="P:cell-cell adhesion"/>
    <property type="evidence" value="ECO:0007669"/>
    <property type="project" value="TreeGrafter"/>
</dbReference>
<keyword evidence="6" id="KW-1133">Transmembrane helix</keyword>
<protein>
    <submittedName>
        <fullName evidence="8">BOC</fullName>
    </submittedName>
</protein>
<organism evidence="8 9">
    <name type="scientific">Mytilus coruscus</name>
    <name type="common">Sea mussel</name>
    <dbReference type="NCBI Taxonomy" id="42192"/>
    <lineage>
        <taxon>Eukaryota</taxon>
        <taxon>Metazoa</taxon>
        <taxon>Spiralia</taxon>
        <taxon>Lophotrochozoa</taxon>
        <taxon>Mollusca</taxon>
        <taxon>Bivalvia</taxon>
        <taxon>Autobranchia</taxon>
        <taxon>Pteriomorphia</taxon>
        <taxon>Mytilida</taxon>
        <taxon>Mytiloidea</taxon>
        <taxon>Mytilidae</taxon>
        <taxon>Mytilinae</taxon>
        <taxon>Mytilus</taxon>
    </lineage>
</organism>
<dbReference type="SMART" id="SM00409">
    <property type="entry name" value="IG"/>
    <property type="match status" value="2"/>
</dbReference>
<dbReference type="Proteomes" id="UP000507470">
    <property type="component" value="Unassembled WGS sequence"/>
</dbReference>
<dbReference type="InterPro" id="IPR051275">
    <property type="entry name" value="Cell_adhesion_signaling"/>
</dbReference>
<evidence type="ECO:0000259" key="7">
    <source>
        <dbReference type="PROSITE" id="PS50835"/>
    </source>
</evidence>
<proteinExistence type="predicted"/>
<dbReference type="Gene3D" id="2.60.40.10">
    <property type="entry name" value="Immunoglobulins"/>
    <property type="match status" value="2"/>
</dbReference>
<dbReference type="SUPFAM" id="SSF48726">
    <property type="entry name" value="Immunoglobulin"/>
    <property type="match status" value="2"/>
</dbReference>
<feature type="transmembrane region" description="Helical" evidence="6">
    <location>
        <begin position="185"/>
        <end position="206"/>
    </location>
</feature>
<feature type="domain" description="Ig-like" evidence="7">
    <location>
        <begin position="71"/>
        <end position="159"/>
    </location>
</feature>
<keyword evidence="3" id="KW-1015">Disulfide bond</keyword>
<comment type="subcellular location">
    <subcellularLocation>
        <location evidence="1">Membrane</location>
        <topology evidence="1">Single-pass type I membrane protein</topology>
    </subcellularLocation>
</comment>
<dbReference type="GO" id="GO:0005911">
    <property type="term" value="C:cell-cell junction"/>
    <property type="evidence" value="ECO:0007669"/>
    <property type="project" value="TreeGrafter"/>
</dbReference>
<dbReference type="InterPro" id="IPR003599">
    <property type="entry name" value="Ig_sub"/>
</dbReference>
<keyword evidence="6" id="KW-0812">Transmembrane</keyword>
<keyword evidence="5" id="KW-0393">Immunoglobulin domain</keyword>
<dbReference type="Pfam" id="PF07686">
    <property type="entry name" value="V-set"/>
    <property type="match status" value="1"/>
</dbReference>
<keyword evidence="9" id="KW-1185">Reference proteome</keyword>
<evidence type="ECO:0000313" key="8">
    <source>
        <dbReference type="EMBL" id="CAC5412805.1"/>
    </source>
</evidence>
<evidence type="ECO:0000256" key="4">
    <source>
        <dbReference type="ARBA" id="ARBA00023180"/>
    </source>
</evidence>
<dbReference type="OrthoDB" id="10055806at2759"/>
<evidence type="ECO:0000256" key="1">
    <source>
        <dbReference type="ARBA" id="ARBA00004479"/>
    </source>
</evidence>
<dbReference type="InterPro" id="IPR013783">
    <property type="entry name" value="Ig-like_fold"/>
</dbReference>
<dbReference type="GO" id="GO:0050839">
    <property type="term" value="F:cell adhesion molecule binding"/>
    <property type="evidence" value="ECO:0007669"/>
    <property type="project" value="TreeGrafter"/>
</dbReference>
<accession>A0A6J8DZP7</accession>
<dbReference type="PANTHER" id="PTHR11640">
    <property type="entry name" value="NEPHRIN"/>
    <property type="match status" value="1"/>
</dbReference>
<evidence type="ECO:0000313" key="9">
    <source>
        <dbReference type="Proteomes" id="UP000507470"/>
    </source>
</evidence>
<evidence type="ECO:0000256" key="2">
    <source>
        <dbReference type="ARBA" id="ARBA00023136"/>
    </source>
</evidence>
<evidence type="ECO:0000256" key="3">
    <source>
        <dbReference type="ARBA" id="ARBA00023157"/>
    </source>
</evidence>
<evidence type="ECO:0000256" key="6">
    <source>
        <dbReference type="SAM" id="Phobius"/>
    </source>
</evidence>
<dbReference type="PROSITE" id="PS50835">
    <property type="entry name" value="IG_LIKE"/>
    <property type="match status" value="1"/>
</dbReference>
<reference evidence="8 9" key="1">
    <citation type="submission" date="2020-06" db="EMBL/GenBank/DDBJ databases">
        <authorList>
            <person name="Li R."/>
            <person name="Bekaert M."/>
        </authorList>
    </citation>
    <scope>NUCLEOTIDE SEQUENCE [LARGE SCALE GENOMIC DNA]</scope>
    <source>
        <strain evidence="9">wild</strain>
    </source>
</reference>
<dbReference type="GO" id="GO:0005886">
    <property type="term" value="C:plasma membrane"/>
    <property type="evidence" value="ECO:0007669"/>
    <property type="project" value="TreeGrafter"/>
</dbReference>
<name>A0A6J8DZP7_MYTCO</name>
<dbReference type="AlphaFoldDB" id="A0A6J8DZP7"/>